<comment type="caution">
    <text evidence="2">The sequence shown here is derived from an EMBL/GenBank/DDBJ whole genome shotgun (WGS) entry which is preliminary data.</text>
</comment>
<evidence type="ECO:0000256" key="1">
    <source>
        <dbReference type="SAM" id="Phobius"/>
    </source>
</evidence>
<dbReference type="EMBL" id="SDKK01000052">
    <property type="protein sequence ID" value="TYC50636.1"/>
    <property type="molecule type" value="Genomic_DNA"/>
</dbReference>
<name>A0A6C2CAK9_9RHOO</name>
<organism evidence="2 3">
    <name type="scientific">Zoogloea oleivorans</name>
    <dbReference type="NCBI Taxonomy" id="1552750"/>
    <lineage>
        <taxon>Bacteria</taxon>
        <taxon>Pseudomonadati</taxon>
        <taxon>Pseudomonadota</taxon>
        <taxon>Betaproteobacteria</taxon>
        <taxon>Rhodocyclales</taxon>
        <taxon>Zoogloeaceae</taxon>
        <taxon>Zoogloea</taxon>
    </lineage>
</organism>
<dbReference type="RefSeq" id="WP_148581752.1">
    <property type="nucleotide sequence ID" value="NZ_SDKK01000052.1"/>
</dbReference>
<dbReference type="Proteomes" id="UP000389128">
    <property type="component" value="Unassembled WGS sequence"/>
</dbReference>
<feature type="transmembrane region" description="Helical" evidence="1">
    <location>
        <begin position="39"/>
        <end position="60"/>
    </location>
</feature>
<keyword evidence="1" id="KW-0812">Transmembrane</keyword>
<reference evidence="2 3" key="1">
    <citation type="submission" date="2019-01" db="EMBL/GenBank/DDBJ databases">
        <title>Zoogloea oleivorans genome sequencing and assembly.</title>
        <authorList>
            <person name="Tancsics A."/>
            <person name="Farkas M."/>
            <person name="Kriszt B."/>
            <person name="Maroti G."/>
            <person name="Horvath B."/>
        </authorList>
    </citation>
    <scope>NUCLEOTIDE SEQUENCE [LARGE SCALE GENOMIC DNA]</scope>
    <source>
        <strain evidence="2 3">Buc</strain>
    </source>
</reference>
<protein>
    <submittedName>
        <fullName evidence="2">Uncharacterized protein</fullName>
    </submittedName>
</protein>
<gene>
    <name evidence="2" type="ORF">ETQ85_25140</name>
</gene>
<dbReference type="OrthoDB" id="9157604at2"/>
<keyword evidence="1" id="KW-1133">Transmembrane helix</keyword>
<keyword evidence="1" id="KW-0472">Membrane</keyword>
<sequence>MAIENVTPFAALIAAAFALLAGLVSQAKHTARLARIKSVLGVMVLLAALMAPPAILAPVVAGSAGILMLASASFPALAAQAVTLPTVPVQTTAIVRIVQPDPVRVFELENGAGVVVFREVNGKLVSRFYRDRKAA</sequence>
<evidence type="ECO:0000313" key="3">
    <source>
        <dbReference type="Proteomes" id="UP000389128"/>
    </source>
</evidence>
<evidence type="ECO:0000313" key="2">
    <source>
        <dbReference type="EMBL" id="TYC50636.1"/>
    </source>
</evidence>
<accession>A0A6C2CAK9</accession>
<keyword evidence="3" id="KW-1185">Reference proteome</keyword>
<feature type="transmembrane region" description="Helical" evidence="1">
    <location>
        <begin position="66"/>
        <end position="87"/>
    </location>
</feature>
<proteinExistence type="predicted"/>
<feature type="transmembrane region" description="Helical" evidence="1">
    <location>
        <begin position="6"/>
        <end position="27"/>
    </location>
</feature>
<dbReference type="AlphaFoldDB" id="A0A6C2CAK9"/>